<organism evidence="1 2">
    <name type="scientific">Spodoptera exigua</name>
    <name type="common">Beet armyworm</name>
    <name type="synonym">Noctua fulgens</name>
    <dbReference type="NCBI Taxonomy" id="7107"/>
    <lineage>
        <taxon>Eukaryota</taxon>
        <taxon>Metazoa</taxon>
        <taxon>Ecdysozoa</taxon>
        <taxon>Arthropoda</taxon>
        <taxon>Hexapoda</taxon>
        <taxon>Insecta</taxon>
        <taxon>Pterygota</taxon>
        <taxon>Neoptera</taxon>
        <taxon>Endopterygota</taxon>
        <taxon>Lepidoptera</taxon>
        <taxon>Glossata</taxon>
        <taxon>Ditrysia</taxon>
        <taxon>Noctuoidea</taxon>
        <taxon>Noctuidae</taxon>
        <taxon>Amphipyrinae</taxon>
        <taxon>Spodoptera</taxon>
    </lineage>
</organism>
<evidence type="ECO:0000313" key="1">
    <source>
        <dbReference type="EMBL" id="KAF9424532.1"/>
    </source>
</evidence>
<gene>
    <name evidence="1" type="ORF">HW555_000343</name>
</gene>
<keyword evidence="2" id="KW-1185">Reference proteome</keyword>
<sequence length="68" mass="7730">MNTLRGQSDCPELVAQLVRLFVPTVLNHPYTLGHAGTPYWLSRKWLRYPDHVTKESLACLMIGSTFKA</sequence>
<name>A0A835LGE2_SPOEX</name>
<dbReference type="EMBL" id="JACKWZ010000002">
    <property type="protein sequence ID" value="KAF9424532.1"/>
    <property type="molecule type" value="Genomic_DNA"/>
</dbReference>
<proteinExistence type="predicted"/>
<evidence type="ECO:0000313" key="2">
    <source>
        <dbReference type="Proteomes" id="UP000648187"/>
    </source>
</evidence>
<protein>
    <submittedName>
        <fullName evidence="1">Uncharacterized protein</fullName>
    </submittedName>
</protein>
<dbReference type="Proteomes" id="UP000648187">
    <property type="component" value="Unassembled WGS sequence"/>
</dbReference>
<accession>A0A835LGE2</accession>
<reference evidence="1" key="1">
    <citation type="submission" date="2020-08" db="EMBL/GenBank/DDBJ databases">
        <title>Spodoptera exigua strain:BAW_Kor-Di-RS1 Genome sequencing and assembly.</title>
        <authorList>
            <person name="Kim J."/>
            <person name="Nam H.Y."/>
            <person name="Kwon M."/>
            <person name="Choi J.H."/>
            <person name="Cho S.R."/>
            <person name="Kim G.-H."/>
        </authorList>
    </citation>
    <scope>NUCLEOTIDE SEQUENCE</scope>
    <source>
        <strain evidence="1">BAW_Kor-Di-RS1</strain>
        <tissue evidence="1">Whole-body</tissue>
    </source>
</reference>
<comment type="caution">
    <text evidence="1">The sequence shown here is derived from an EMBL/GenBank/DDBJ whole genome shotgun (WGS) entry which is preliminary data.</text>
</comment>
<dbReference type="AlphaFoldDB" id="A0A835LGE2"/>